<reference evidence="2 3" key="1">
    <citation type="submission" date="2023-09" db="EMBL/GenBank/DDBJ databases">
        <authorList>
            <person name="Rey-Velasco X."/>
        </authorList>
    </citation>
    <scope>NUCLEOTIDE SEQUENCE [LARGE SCALE GENOMIC DNA]</scope>
    <source>
        <strain evidence="2 3">W345</strain>
    </source>
</reference>
<keyword evidence="3" id="KW-1185">Reference proteome</keyword>
<dbReference type="Pfam" id="PF05235">
    <property type="entry name" value="CHAD"/>
    <property type="match status" value="1"/>
</dbReference>
<dbReference type="RefSeq" id="WP_311365535.1">
    <property type="nucleotide sequence ID" value="NZ_JAVRIC010000017.1"/>
</dbReference>
<dbReference type="PROSITE" id="PS51708">
    <property type="entry name" value="CHAD"/>
    <property type="match status" value="1"/>
</dbReference>
<dbReference type="InterPro" id="IPR038186">
    <property type="entry name" value="CHAD_dom_sf"/>
</dbReference>
<dbReference type="SMART" id="SM00880">
    <property type="entry name" value="CHAD"/>
    <property type="match status" value="1"/>
</dbReference>
<dbReference type="PANTHER" id="PTHR39339:SF1">
    <property type="entry name" value="CHAD DOMAIN-CONTAINING PROTEIN"/>
    <property type="match status" value="1"/>
</dbReference>
<sequence>MSFELSLPIPLSLLLRDAALGEVESARSALKRGRPKDIHSARKHCKKLRALLQLLQPVLRRRTRRSLDHAVRDAARAVAVRREARVMSETLETLAQRHEMYADALLALREPVRKQVRRHAEPQGTRIALDRLDTVREAIEILDLETADAAALERGLRRSYRKARKRARVAAENPQAERLHEWRKRSKAHAYACDLLVPLWPVLEDRSHRLSMLNDALGEHHDLADLLRALDALDSIDPALRVVIEAEQQGCAHAALAFGDALFGDKAKHWSLALEDRYGGGD</sequence>
<dbReference type="EMBL" id="JAVRIC010000017">
    <property type="protein sequence ID" value="MDT0498143.1"/>
    <property type="molecule type" value="Genomic_DNA"/>
</dbReference>
<evidence type="ECO:0000259" key="1">
    <source>
        <dbReference type="PROSITE" id="PS51708"/>
    </source>
</evidence>
<dbReference type="Gene3D" id="1.40.20.10">
    <property type="entry name" value="CHAD domain"/>
    <property type="match status" value="1"/>
</dbReference>
<dbReference type="InterPro" id="IPR007899">
    <property type="entry name" value="CHAD_dom"/>
</dbReference>
<evidence type="ECO:0000313" key="2">
    <source>
        <dbReference type="EMBL" id="MDT0498143.1"/>
    </source>
</evidence>
<dbReference type="Proteomes" id="UP001254608">
    <property type="component" value="Unassembled WGS sequence"/>
</dbReference>
<feature type="domain" description="CHAD" evidence="1">
    <location>
        <begin position="1"/>
        <end position="268"/>
    </location>
</feature>
<protein>
    <submittedName>
        <fullName evidence="2">CHAD domain-containing protein</fullName>
    </submittedName>
</protein>
<proteinExistence type="predicted"/>
<accession>A0ABU2WJT2</accession>
<evidence type="ECO:0000313" key="3">
    <source>
        <dbReference type="Proteomes" id="UP001254608"/>
    </source>
</evidence>
<organism evidence="2 3">
    <name type="scientific">Banduia mediterranea</name>
    <dbReference type="NCBI Taxonomy" id="3075609"/>
    <lineage>
        <taxon>Bacteria</taxon>
        <taxon>Pseudomonadati</taxon>
        <taxon>Pseudomonadota</taxon>
        <taxon>Gammaproteobacteria</taxon>
        <taxon>Nevskiales</taxon>
        <taxon>Algiphilaceae</taxon>
        <taxon>Banduia</taxon>
    </lineage>
</organism>
<gene>
    <name evidence="2" type="ORF">RM530_12315</name>
</gene>
<name>A0ABU2WJT2_9GAMM</name>
<comment type="caution">
    <text evidence="2">The sequence shown here is derived from an EMBL/GenBank/DDBJ whole genome shotgun (WGS) entry which is preliminary data.</text>
</comment>
<dbReference type="PANTHER" id="PTHR39339">
    <property type="entry name" value="SLR1444 PROTEIN"/>
    <property type="match status" value="1"/>
</dbReference>